<dbReference type="InterPro" id="IPR013766">
    <property type="entry name" value="Thioredoxin_domain"/>
</dbReference>
<dbReference type="SUPFAM" id="SSF52833">
    <property type="entry name" value="Thioredoxin-like"/>
    <property type="match status" value="1"/>
</dbReference>
<dbReference type="EMBL" id="FORH01000005">
    <property type="protein sequence ID" value="SFJ68436.1"/>
    <property type="molecule type" value="Genomic_DNA"/>
</dbReference>
<keyword evidence="4" id="KW-1185">Reference proteome</keyword>
<organism evidence="3 4">
    <name type="scientific">Celeribacter neptunius</name>
    <dbReference type="NCBI Taxonomy" id="588602"/>
    <lineage>
        <taxon>Bacteria</taxon>
        <taxon>Pseudomonadati</taxon>
        <taxon>Pseudomonadota</taxon>
        <taxon>Alphaproteobacteria</taxon>
        <taxon>Rhodobacterales</taxon>
        <taxon>Roseobacteraceae</taxon>
        <taxon>Celeribacter</taxon>
    </lineage>
</organism>
<proteinExistence type="predicted"/>
<dbReference type="STRING" id="588602.SAMN04487991_2660"/>
<evidence type="ECO:0000313" key="3">
    <source>
        <dbReference type="EMBL" id="SFJ68436.1"/>
    </source>
</evidence>
<keyword evidence="1" id="KW-0812">Transmembrane</keyword>
<name>A0A1I3TFJ9_9RHOB</name>
<feature type="transmembrane region" description="Helical" evidence="1">
    <location>
        <begin position="6"/>
        <end position="26"/>
    </location>
</feature>
<keyword evidence="1" id="KW-1133">Transmembrane helix</keyword>
<dbReference type="Pfam" id="PF08534">
    <property type="entry name" value="Redoxin"/>
    <property type="match status" value="1"/>
</dbReference>
<protein>
    <submittedName>
        <fullName evidence="3">Methylamine dehydrogenase accessory protein MauD</fullName>
    </submittedName>
</protein>
<dbReference type="RefSeq" id="WP_090061193.1">
    <property type="nucleotide sequence ID" value="NZ_FORH01000005.1"/>
</dbReference>
<dbReference type="AlphaFoldDB" id="A0A1I3TFJ9"/>
<dbReference type="PROSITE" id="PS51352">
    <property type="entry name" value="THIOREDOXIN_2"/>
    <property type="match status" value="1"/>
</dbReference>
<reference evidence="4" key="1">
    <citation type="submission" date="2016-10" db="EMBL/GenBank/DDBJ databases">
        <authorList>
            <person name="Varghese N."/>
            <person name="Submissions S."/>
        </authorList>
    </citation>
    <scope>NUCLEOTIDE SEQUENCE [LARGE SCALE GENOMIC DNA]</scope>
    <source>
        <strain evidence="4">DSM 26471</strain>
    </source>
</reference>
<dbReference type="InterPro" id="IPR013740">
    <property type="entry name" value="Redoxin"/>
</dbReference>
<gene>
    <name evidence="3" type="ORF">SAMN04487991_2660</name>
</gene>
<dbReference type="OrthoDB" id="462848at2"/>
<evidence type="ECO:0000313" key="4">
    <source>
        <dbReference type="Proteomes" id="UP000199630"/>
    </source>
</evidence>
<dbReference type="Proteomes" id="UP000199630">
    <property type="component" value="Unassembled WGS sequence"/>
</dbReference>
<dbReference type="Gene3D" id="3.40.30.10">
    <property type="entry name" value="Glutaredoxin"/>
    <property type="match status" value="1"/>
</dbReference>
<keyword evidence="1" id="KW-0472">Membrane</keyword>
<evidence type="ECO:0000259" key="2">
    <source>
        <dbReference type="PROSITE" id="PS51352"/>
    </source>
</evidence>
<evidence type="ECO:0000256" key="1">
    <source>
        <dbReference type="SAM" id="Phobius"/>
    </source>
</evidence>
<feature type="domain" description="Thioredoxin" evidence="2">
    <location>
        <begin position="48"/>
        <end position="182"/>
    </location>
</feature>
<dbReference type="InterPro" id="IPR036249">
    <property type="entry name" value="Thioredoxin-like_sf"/>
</dbReference>
<dbReference type="GO" id="GO:0016491">
    <property type="term" value="F:oxidoreductase activity"/>
    <property type="evidence" value="ECO:0007669"/>
    <property type="project" value="InterPro"/>
</dbReference>
<accession>A0A1I3TFJ9</accession>
<sequence>MNILIFSNIALWVVVLVQIAIIFALARQIGILFERVSPVGAMISDSGPDIGETVPQMALPNLNGPEFALGGPEGRAQLVFFLSTTCPICKALLPAIKSIRDDEKGWLDVALASDGREAAHRRLIEAEDLTSFPYALSSDLGMTFKVAKLPFAVLIGADGKVRAKGLVNSREQLESLFTASETGIPSYQAAVAQQMGATQFSSERI</sequence>